<evidence type="ECO:0000313" key="12">
    <source>
        <dbReference type="EMBL" id="GAX74379.1"/>
    </source>
</evidence>
<dbReference type="GO" id="GO:0000390">
    <property type="term" value="P:spliceosomal complex disassembly"/>
    <property type="evidence" value="ECO:0007669"/>
    <property type="project" value="TreeGrafter"/>
</dbReference>
<dbReference type="SUPFAM" id="SSF50249">
    <property type="entry name" value="Nucleic acid-binding proteins"/>
    <property type="match status" value="1"/>
</dbReference>
<dbReference type="PROSITE" id="PS50126">
    <property type="entry name" value="S1"/>
    <property type="match status" value="1"/>
</dbReference>
<evidence type="ECO:0000256" key="6">
    <source>
        <dbReference type="ARBA" id="ARBA00023187"/>
    </source>
</evidence>
<feature type="domain" description="S1 motif" evidence="9">
    <location>
        <begin position="255"/>
        <end position="337"/>
    </location>
</feature>
<feature type="domain" description="Helicase C-terminal" evidence="11">
    <location>
        <begin position="761"/>
        <end position="941"/>
    </location>
</feature>
<dbReference type="Gene3D" id="2.40.50.140">
    <property type="entry name" value="Nucleic acid-binding proteins"/>
    <property type="match status" value="1"/>
</dbReference>
<dbReference type="InterPro" id="IPR002464">
    <property type="entry name" value="DNA/RNA_helicase_DEAH_CS"/>
</dbReference>
<dbReference type="Pfam" id="PF00271">
    <property type="entry name" value="Helicase_C"/>
    <property type="match status" value="1"/>
</dbReference>
<dbReference type="PANTHER" id="PTHR18934">
    <property type="entry name" value="ATP-DEPENDENT RNA HELICASE"/>
    <property type="match status" value="1"/>
</dbReference>
<evidence type="ECO:0000256" key="5">
    <source>
        <dbReference type="ARBA" id="ARBA00022840"/>
    </source>
</evidence>
<dbReference type="FunFam" id="3.40.50.300:FF:000101">
    <property type="entry name" value="Pre-mRNA-splicing factor ATP-dependent RNA helicase"/>
    <property type="match status" value="1"/>
</dbReference>
<feature type="region of interest" description="Disordered" evidence="8">
    <location>
        <begin position="78"/>
        <end position="109"/>
    </location>
</feature>
<dbReference type="PROSITE" id="PS51194">
    <property type="entry name" value="HELICASE_CTER"/>
    <property type="match status" value="1"/>
</dbReference>
<evidence type="ECO:0000256" key="3">
    <source>
        <dbReference type="ARBA" id="ARBA00022801"/>
    </source>
</evidence>
<dbReference type="OrthoDB" id="10253254at2759"/>
<keyword evidence="2" id="KW-0547">Nucleotide-binding</keyword>
<dbReference type="InterPro" id="IPR014001">
    <property type="entry name" value="Helicase_ATP-bd"/>
</dbReference>
<dbReference type="InterPro" id="IPR012340">
    <property type="entry name" value="NA-bd_OB-fold"/>
</dbReference>
<gene>
    <name evidence="12" type="ORF">CEUSTIGMA_g1827.t1</name>
</gene>
<feature type="compositionally biased region" description="Basic and acidic residues" evidence="8">
    <location>
        <begin position="197"/>
        <end position="219"/>
    </location>
</feature>
<dbReference type="FunFam" id="2.40.50.140:FF:000061">
    <property type="entry name" value="ATP-dependent RNA helicase DHX8"/>
    <property type="match status" value="1"/>
</dbReference>
<name>A0A250WUI9_9CHLO</name>
<evidence type="ECO:0000256" key="7">
    <source>
        <dbReference type="ARBA" id="ARBA00047984"/>
    </source>
</evidence>
<keyword evidence="4" id="KW-0347">Helicase</keyword>
<dbReference type="SMART" id="SM00316">
    <property type="entry name" value="S1"/>
    <property type="match status" value="1"/>
</dbReference>
<dbReference type="Pfam" id="PF00575">
    <property type="entry name" value="S1"/>
    <property type="match status" value="1"/>
</dbReference>
<dbReference type="PROSITE" id="PS00690">
    <property type="entry name" value="DEAH_ATP_HELICASE"/>
    <property type="match status" value="1"/>
</dbReference>
<keyword evidence="3" id="KW-0378">Hydrolase</keyword>
<feature type="compositionally biased region" description="Gly residues" evidence="8">
    <location>
        <begin position="79"/>
        <end position="89"/>
    </location>
</feature>
<dbReference type="EMBL" id="BEGY01000007">
    <property type="protein sequence ID" value="GAX74379.1"/>
    <property type="molecule type" value="Genomic_DNA"/>
</dbReference>
<dbReference type="AlphaFoldDB" id="A0A250WUI9"/>
<dbReference type="PROSITE" id="PS51192">
    <property type="entry name" value="HELICASE_ATP_BIND_1"/>
    <property type="match status" value="1"/>
</dbReference>
<dbReference type="Gene3D" id="3.40.50.300">
    <property type="entry name" value="P-loop containing nucleotide triphosphate hydrolases"/>
    <property type="match status" value="2"/>
</dbReference>
<dbReference type="InterPro" id="IPR027417">
    <property type="entry name" value="P-loop_NTPase"/>
</dbReference>
<dbReference type="InterPro" id="IPR001650">
    <property type="entry name" value="Helicase_C-like"/>
</dbReference>
<dbReference type="GO" id="GO:0005524">
    <property type="term" value="F:ATP binding"/>
    <property type="evidence" value="ECO:0007669"/>
    <property type="project" value="UniProtKB-KW"/>
</dbReference>
<dbReference type="SMART" id="SM00487">
    <property type="entry name" value="DEXDc"/>
    <property type="match status" value="1"/>
</dbReference>
<dbReference type="PANTHER" id="PTHR18934:SF85">
    <property type="entry name" value="ATP-DEPENDENT RNA HELICASE DHX8"/>
    <property type="match status" value="1"/>
</dbReference>
<dbReference type="InterPro" id="IPR044762">
    <property type="entry name" value="DHX8/Prp22_DEXHc"/>
</dbReference>
<dbReference type="CDD" id="cd18791">
    <property type="entry name" value="SF2_C_RHA"/>
    <property type="match status" value="1"/>
</dbReference>
<dbReference type="GO" id="GO:0003724">
    <property type="term" value="F:RNA helicase activity"/>
    <property type="evidence" value="ECO:0007669"/>
    <property type="project" value="UniProtKB-EC"/>
</dbReference>
<feature type="compositionally biased region" description="Basic and acidic residues" evidence="8">
    <location>
        <begin position="175"/>
        <end position="190"/>
    </location>
</feature>
<dbReference type="GO" id="GO:0016787">
    <property type="term" value="F:hydrolase activity"/>
    <property type="evidence" value="ECO:0007669"/>
    <property type="project" value="UniProtKB-KW"/>
</dbReference>
<keyword evidence="13" id="KW-1185">Reference proteome</keyword>
<dbReference type="Proteomes" id="UP000232323">
    <property type="component" value="Unassembled WGS sequence"/>
</dbReference>
<dbReference type="CDD" id="cd05684">
    <property type="entry name" value="S1_DHX8_helicase"/>
    <property type="match status" value="1"/>
</dbReference>
<organism evidence="12 13">
    <name type="scientific">Chlamydomonas eustigma</name>
    <dbReference type="NCBI Taxonomy" id="1157962"/>
    <lineage>
        <taxon>Eukaryota</taxon>
        <taxon>Viridiplantae</taxon>
        <taxon>Chlorophyta</taxon>
        <taxon>core chlorophytes</taxon>
        <taxon>Chlorophyceae</taxon>
        <taxon>CS clade</taxon>
        <taxon>Chlamydomonadales</taxon>
        <taxon>Chlamydomonadaceae</taxon>
        <taxon>Chlamydomonas</taxon>
    </lineage>
</organism>
<protein>
    <submittedName>
        <fullName evidence="12">Uncharacterized protein</fullName>
    </submittedName>
</protein>
<keyword evidence="5" id="KW-0067">ATP-binding</keyword>
<keyword evidence="1" id="KW-0507">mRNA processing</keyword>
<dbReference type="STRING" id="1157962.A0A250WUI9"/>
<evidence type="ECO:0000259" key="11">
    <source>
        <dbReference type="PROSITE" id="PS51194"/>
    </source>
</evidence>
<dbReference type="FunFam" id="3.40.50.300:FF:000191">
    <property type="entry name" value="Pre-mRNA-splicing factor ATP-dependent RNA helicase"/>
    <property type="match status" value="1"/>
</dbReference>
<evidence type="ECO:0000256" key="1">
    <source>
        <dbReference type="ARBA" id="ARBA00022664"/>
    </source>
</evidence>
<sequence length="944" mass="104430">MEQLKQLQYLQLVNKITAELENHLQISEKAVAEFIIDIAKDKKNVDEFKKAMGALGLGDSLNDALVERFWSIIQHLTGKGKGGGGGGDFGDLNRPLVTSRPGAKIPGLALTNTREYAKKLDEDLIHEGQKDVPAAPNTDERLPPPPPRDSRPSTDRREEEEEEERKEKIRRRDGRYRSRSRDGDGRDDRHRSGKPSGGEDRDERKRRSRSRDCNDDRHRSSYGRHERRSPDGRNRGSSAALPPPPARLPEVPELGGVYQGTVSGLMDFGCFVELEGFRRKVEGMVHVSNLSKRPVSSAKDVVKRGMQVWVKVLSTVPAGDSAPGPGGKPQRVTLSMRDVDQATGKDLLPTHLLPGASGPGAAEAAAANGLKGISGIAVNPDDFDDTKTVRRRGKKLTEAEQWEARQLIASGVLDVREYPMFDEDSGQGLLSTLPVEGEEEEFEIDLNDTEPEFLKGAGTKSGIEMSPIKIVKNPDGSLQRAAMTQSALAKERRELKEQQQRTLLDAIPKDLSRPWEDPMADPNERALAQELRGIGLVAYEVPEWKSKAMGKAVTYGMRDSRSIKDQRENLPIFKLKEQLVAAVHDNQVLVVIGETGSGKTTQMTQYLAEVGYTSKGKIGCTQPRRVAAMSVAKRVAEEFGCRLGEEVGYAIRFEDCTSSETVIKYMTDGMLLRECLLDELLTGYSVVVLDEAHERTINTDVLFGLLKEVIRKRKDFKLIVTSATLDAEKFSSYFFDCPIFTIPGRTYPVEILYTKAPESDYLDAALITVMQIHLSEPEGDVLLFLTGQEEIETCCQILYERMKSLGPQVPELLVLPVFSALPSEIQTRIFEPAPPGKRKCVVATNIAEASLTIDGIYYVVDPGFAKMKVYSPKNGMDSLVVCPISQASARQRAGRAGRTGPGKCYRLYTEAAYKNEMLPTSIPEIQRTNLSMTVLTLKAIVSVL</sequence>
<comment type="catalytic activity">
    <reaction evidence="7">
        <text>ATP + H2O = ADP + phosphate + H(+)</text>
        <dbReference type="Rhea" id="RHEA:13065"/>
        <dbReference type="ChEBI" id="CHEBI:15377"/>
        <dbReference type="ChEBI" id="CHEBI:15378"/>
        <dbReference type="ChEBI" id="CHEBI:30616"/>
        <dbReference type="ChEBI" id="CHEBI:43474"/>
        <dbReference type="ChEBI" id="CHEBI:456216"/>
        <dbReference type="EC" id="3.6.4.13"/>
    </reaction>
</comment>
<dbReference type="SMART" id="SM00490">
    <property type="entry name" value="HELICc"/>
    <property type="match status" value="1"/>
</dbReference>
<dbReference type="InterPro" id="IPR011545">
    <property type="entry name" value="DEAD/DEAH_box_helicase_dom"/>
</dbReference>
<reference evidence="12 13" key="1">
    <citation type="submission" date="2017-08" db="EMBL/GenBank/DDBJ databases">
        <title>Acidophilic green algal genome provides insights into adaptation to an acidic environment.</title>
        <authorList>
            <person name="Hirooka S."/>
            <person name="Hirose Y."/>
            <person name="Kanesaki Y."/>
            <person name="Higuchi S."/>
            <person name="Fujiwara T."/>
            <person name="Onuma R."/>
            <person name="Era A."/>
            <person name="Ohbayashi R."/>
            <person name="Uzuka A."/>
            <person name="Nozaki H."/>
            <person name="Yoshikawa H."/>
            <person name="Miyagishima S.Y."/>
        </authorList>
    </citation>
    <scope>NUCLEOTIDE SEQUENCE [LARGE SCALE GENOMIC DNA]</scope>
    <source>
        <strain evidence="12 13">NIES-2499</strain>
    </source>
</reference>
<feature type="region of interest" description="Disordered" evidence="8">
    <location>
        <begin position="127"/>
        <end position="251"/>
    </location>
</feature>
<dbReference type="Pfam" id="PF00270">
    <property type="entry name" value="DEAD"/>
    <property type="match status" value="1"/>
</dbReference>
<dbReference type="GO" id="GO:0071013">
    <property type="term" value="C:catalytic step 2 spliceosome"/>
    <property type="evidence" value="ECO:0007669"/>
    <property type="project" value="TreeGrafter"/>
</dbReference>
<evidence type="ECO:0000259" key="10">
    <source>
        <dbReference type="PROSITE" id="PS51192"/>
    </source>
</evidence>
<dbReference type="InterPro" id="IPR003029">
    <property type="entry name" value="S1_domain"/>
</dbReference>
<evidence type="ECO:0000313" key="13">
    <source>
        <dbReference type="Proteomes" id="UP000232323"/>
    </source>
</evidence>
<evidence type="ECO:0000256" key="4">
    <source>
        <dbReference type="ARBA" id="ARBA00022806"/>
    </source>
</evidence>
<dbReference type="SUPFAM" id="SSF52540">
    <property type="entry name" value="P-loop containing nucleoside triphosphate hydrolases"/>
    <property type="match status" value="1"/>
</dbReference>
<comment type="caution">
    <text evidence="12">The sequence shown here is derived from an EMBL/GenBank/DDBJ whole genome shotgun (WGS) entry which is preliminary data.</text>
</comment>
<dbReference type="InterPro" id="IPR049621">
    <property type="entry name" value="S1_DHX8_helicase"/>
</dbReference>
<keyword evidence="6" id="KW-0508">mRNA splicing</keyword>
<proteinExistence type="predicted"/>
<dbReference type="GO" id="GO:0003723">
    <property type="term" value="F:RNA binding"/>
    <property type="evidence" value="ECO:0007669"/>
    <property type="project" value="TreeGrafter"/>
</dbReference>
<feature type="compositionally biased region" description="Basic and acidic residues" evidence="8">
    <location>
        <begin position="138"/>
        <end position="157"/>
    </location>
</feature>
<evidence type="ECO:0000256" key="2">
    <source>
        <dbReference type="ARBA" id="ARBA00022741"/>
    </source>
</evidence>
<dbReference type="CDD" id="cd17971">
    <property type="entry name" value="DEXHc_DHX8"/>
    <property type="match status" value="1"/>
</dbReference>
<evidence type="ECO:0000256" key="8">
    <source>
        <dbReference type="SAM" id="MobiDB-lite"/>
    </source>
</evidence>
<accession>A0A250WUI9</accession>
<evidence type="ECO:0000259" key="9">
    <source>
        <dbReference type="PROSITE" id="PS50126"/>
    </source>
</evidence>
<feature type="domain" description="Helicase ATP-binding" evidence="10">
    <location>
        <begin position="580"/>
        <end position="743"/>
    </location>
</feature>